<gene>
    <name evidence="7" type="ORF">FB381_4378</name>
</gene>
<sequence>MTRPRIDIGTYGTITTRRKGEKTIAETRVRDADGRVRQVRVSRETAPQARRELKKRLLRRPGFGHAGDLRPDAPFTTLVERWDADLETKELADGTKDHYRDQVRLYIMPAFEHFTLAELTTGRVEALLNAQEADSPSRARKTRTVLNLLFGYALRHDAINRNPVQGTSRLRAVKNKPKALTLEQVSKIREAAANWRTQPGLPGPKPDGQVRDIIEILLGTAMRPGEVLALRPCDITDGPAGMIAAVTGTVVQRKKKGTFRQERPKTDSSNRLVPVPEFAAAVIRRRLRGVPTERTIFAGRTGGPLVPPNVRRTFREFLVDAGLGDSGISLRWYRRTGATVIARGMDSDAAATFLGHTSSAITEGFYIEVDTTIDRTPASHMERTFRWESPDGTLLTLPPAPGEDDVIARVEQEVDDGDAAA</sequence>
<dbReference type="InterPro" id="IPR050090">
    <property type="entry name" value="Tyrosine_recombinase_XerCD"/>
</dbReference>
<keyword evidence="8" id="KW-1185">Reference proteome</keyword>
<dbReference type="PROSITE" id="PS51900">
    <property type="entry name" value="CB"/>
    <property type="match status" value="1"/>
</dbReference>
<dbReference type="Proteomes" id="UP000320209">
    <property type="component" value="Unassembled WGS sequence"/>
</dbReference>
<keyword evidence="3" id="KW-0233">DNA recombination</keyword>
<reference evidence="7 8" key="1">
    <citation type="submission" date="2019-06" db="EMBL/GenBank/DDBJ databases">
        <title>Sequencing the genomes of 1000 actinobacteria strains.</title>
        <authorList>
            <person name="Klenk H.-P."/>
        </authorList>
    </citation>
    <scope>NUCLEOTIDE SEQUENCE [LARGE SCALE GENOMIC DNA]</scope>
    <source>
        <strain evidence="7 8">DSM 25218</strain>
    </source>
</reference>
<proteinExistence type="inferred from homology"/>
<dbReference type="Gene3D" id="1.10.443.10">
    <property type="entry name" value="Intergrase catalytic core"/>
    <property type="match status" value="1"/>
</dbReference>
<dbReference type="RefSeq" id="WP_008362764.1">
    <property type="nucleotide sequence ID" value="NZ_VFOV01000001.1"/>
</dbReference>
<accession>A0A543ACY3</accession>
<dbReference type="InterPro" id="IPR011010">
    <property type="entry name" value="DNA_brk_join_enz"/>
</dbReference>
<evidence type="ECO:0000256" key="4">
    <source>
        <dbReference type="PROSITE-ProRule" id="PRU01248"/>
    </source>
</evidence>
<dbReference type="PROSITE" id="PS51898">
    <property type="entry name" value="TYR_RECOMBINASE"/>
    <property type="match status" value="1"/>
</dbReference>
<organism evidence="7 8">
    <name type="scientific">Nocardioides albertanoniae</name>
    <dbReference type="NCBI Taxonomy" id="1175486"/>
    <lineage>
        <taxon>Bacteria</taxon>
        <taxon>Bacillati</taxon>
        <taxon>Actinomycetota</taxon>
        <taxon>Actinomycetes</taxon>
        <taxon>Propionibacteriales</taxon>
        <taxon>Nocardioidaceae</taxon>
        <taxon>Nocardioides</taxon>
    </lineage>
</organism>
<dbReference type="OrthoDB" id="4326943at2"/>
<evidence type="ECO:0000259" key="6">
    <source>
        <dbReference type="PROSITE" id="PS51900"/>
    </source>
</evidence>
<comment type="caution">
    <text evidence="7">The sequence shown here is derived from an EMBL/GenBank/DDBJ whole genome shotgun (WGS) entry which is preliminary data.</text>
</comment>
<dbReference type="PANTHER" id="PTHR30349:SF64">
    <property type="entry name" value="PROPHAGE INTEGRASE INTD-RELATED"/>
    <property type="match status" value="1"/>
</dbReference>
<dbReference type="SUPFAM" id="SSF56349">
    <property type="entry name" value="DNA breaking-rejoining enzymes"/>
    <property type="match status" value="1"/>
</dbReference>
<dbReference type="PANTHER" id="PTHR30349">
    <property type="entry name" value="PHAGE INTEGRASE-RELATED"/>
    <property type="match status" value="1"/>
</dbReference>
<dbReference type="GO" id="GO:0006310">
    <property type="term" value="P:DNA recombination"/>
    <property type="evidence" value="ECO:0007669"/>
    <property type="project" value="UniProtKB-KW"/>
</dbReference>
<dbReference type="InterPro" id="IPR002104">
    <property type="entry name" value="Integrase_catalytic"/>
</dbReference>
<dbReference type="GO" id="GO:0015074">
    <property type="term" value="P:DNA integration"/>
    <property type="evidence" value="ECO:0007669"/>
    <property type="project" value="InterPro"/>
</dbReference>
<evidence type="ECO:0000256" key="2">
    <source>
        <dbReference type="ARBA" id="ARBA00023125"/>
    </source>
</evidence>
<protein>
    <submittedName>
        <fullName evidence="7">Site-specific recombinase XerD</fullName>
    </submittedName>
</protein>
<dbReference type="InterPro" id="IPR010998">
    <property type="entry name" value="Integrase_recombinase_N"/>
</dbReference>
<evidence type="ECO:0000313" key="8">
    <source>
        <dbReference type="Proteomes" id="UP000320209"/>
    </source>
</evidence>
<dbReference type="EMBL" id="VFOV01000001">
    <property type="protein sequence ID" value="TQL70445.1"/>
    <property type="molecule type" value="Genomic_DNA"/>
</dbReference>
<feature type="domain" description="Core-binding (CB)" evidence="6">
    <location>
        <begin position="73"/>
        <end position="154"/>
    </location>
</feature>
<dbReference type="InterPro" id="IPR044068">
    <property type="entry name" value="CB"/>
</dbReference>
<dbReference type="AlphaFoldDB" id="A0A543ACY3"/>
<dbReference type="GO" id="GO:0003677">
    <property type="term" value="F:DNA binding"/>
    <property type="evidence" value="ECO:0007669"/>
    <property type="project" value="UniProtKB-UniRule"/>
</dbReference>
<evidence type="ECO:0000259" key="5">
    <source>
        <dbReference type="PROSITE" id="PS51898"/>
    </source>
</evidence>
<dbReference type="Gene3D" id="1.10.150.130">
    <property type="match status" value="1"/>
</dbReference>
<comment type="similarity">
    <text evidence="1">Belongs to the 'phage' integrase family.</text>
</comment>
<name>A0A543ACY3_9ACTN</name>
<dbReference type="Pfam" id="PF00589">
    <property type="entry name" value="Phage_integrase"/>
    <property type="match status" value="1"/>
</dbReference>
<evidence type="ECO:0000256" key="3">
    <source>
        <dbReference type="ARBA" id="ARBA00023172"/>
    </source>
</evidence>
<evidence type="ECO:0000256" key="1">
    <source>
        <dbReference type="ARBA" id="ARBA00008857"/>
    </source>
</evidence>
<dbReference type="InterPro" id="IPR013762">
    <property type="entry name" value="Integrase-like_cat_sf"/>
</dbReference>
<keyword evidence="2 4" id="KW-0238">DNA-binding</keyword>
<feature type="domain" description="Tyr recombinase" evidence="5">
    <location>
        <begin position="175"/>
        <end position="381"/>
    </location>
</feature>
<evidence type="ECO:0000313" key="7">
    <source>
        <dbReference type="EMBL" id="TQL70445.1"/>
    </source>
</evidence>